<evidence type="ECO:0000313" key="1">
    <source>
        <dbReference type="EMBL" id="MCR2745061.1"/>
    </source>
</evidence>
<proteinExistence type="predicted"/>
<dbReference type="EMBL" id="JANKHG010000001">
    <property type="protein sequence ID" value="MCR2745061.1"/>
    <property type="molecule type" value="Genomic_DNA"/>
</dbReference>
<dbReference type="Proteomes" id="UP001165267">
    <property type="component" value="Unassembled WGS sequence"/>
</dbReference>
<organism evidence="1 2">
    <name type="scientific">Limnobacter parvus</name>
    <dbReference type="NCBI Taxonomy" id="2939690"/>
    <lineage>
        <taxon>Bacteria</taxon>
        <taxon>Pseudomonadati</taxon>
        <taxon>Pseudomonadota</taxon>
        <taxon>Betaproteobacteria</taxon>
        <taxon>Burkholderiales</taxon>
        <taxon>Burkholderiaceae</taxon>
        <taxon>Limnobacter</taxon>
    </lineage>
</organism>
<protein>
    <submittedName>
        <fullName evidence="1">Uncharacterized protein</fullName>
    </submittedName>
</protein>
<evidence type="ECO:0000313" key="2">
    <source>
        <dbReference type="Proteomes" id="UP001165267"/>
    </source>
</evidence>
<dbReference type="RefSeq" id="WP_257510315.1">
    <property type="nucleotide sequence ID" value="NZ_JANKHG010000001.1"/>
</dbReference>
<comment type="caution">
    <text evidence="1">The sequence shown here is derived from an EMBL/GenBank/DDBJ whole genome shotgun (WGS) entry which is preliminary data.</text>
</comment>
<keyword evidence="2" id="KW-1185">Reference proteome</keyword>
<name>A0ABT1XCP9_9BURK</name>
<accession>A0ABT1XCP9</accession>
<reference evidence="1" key="1">
    <citation type="submission" date="2022-07" db="EMBL/GenBank/DDBJ databases">
        <authorList>
            <person name="Xamxidin M."/>
        </authorList>
    </citation>
    <scope>NUCLEOTIDE SEQUENCE</scope>
    <source>
        <strain evidence="1">YS8-69</strain>
    </source>
</reference>
<sequence length="587" mass="63933">MKVFGFKFLNTSAVDGLGFNQEKIRNAVTQTLNEHLANNHFSTLVQSLAFKQDEQCFYGPGMDKRCGLVIDYGNIDQGMEGGQVGRAYVDVYARPVSTEFVDCAPPDQATAARIDQVLESVNKQLRDWGMPNFQFINKLPQEIPGQKQSDHYIDVSSCAKVQGANVEGDYVDRITQIEDKTAGEQRAVGQASIQLERSKTVLTNLIAHEFAHTTGSHPHETLDLKKVNPDVLQFMCEPISTNTKGSQLIFDEKCMSRQYDPNILKVLVNAPGQEKWGEFELATLRSVYANTPGQRTADFNDSVQRIVNSIRENYGQKVASQAMAAFCATACTLILHHGIDQLPLGQGYKQVLKNTANIFSSVMRLAILHQSLTSFAHIYSTGFLVATLGSNTLKSLAHLLGAAGMGQTFLSLIRGNSDAMVGMLFAFGGSVAGRAFAETVNTLVSKGAQRSPQYFEKTCMAMLENTADTEQQLNFIQRHLPDTVNNSIALIGRLDNSVAEFVNKYCTLNFLYSKLLNAAPAASAAVASSAPPTAPPVNPETVPSRLEILESQAIELAIIESTHSSQLAALADGHATINQLNAASRSN</sequence>
<gene>
    <name evidence="1" type="ORF">NSP04_00180</name>
</gene>